<dbReference type="InterPro" id="IPR009071">
    <property type="entry name" value="HMG_box_dom"/>
</dbReference>
<dbReference type="EnsemblMetazoa" id="GBRI023040-RA">
    <property type="protein sequence ID" value="GBRI023040-PA"/>
    <property type="gene ID" value="GBRI023040"/>
</dbReference>
<evidence type="ECO:0000256" key="1">
    <source>
        <dbReference type="PROSITE-ProRule" id="PRU00267"/>
    </source>
</evidence>
<keyword evidence="1" id="KW-0238">DNA-binding</keyword>
<dbReference type="GO" id="GO:0007283">
    <property type="term" value="P:spermatogenesis"/>
    <property type="evidence" value="ECO:0007669"/>
    <property type="project" value="TreeGrafter"/>
</dbReference>
<sequence length="164" mass="19399">MAPNKSKPNGFMAFTMEWKDKHGKQLSLREATAETGKIWERMNMQKRAPYNEKAKENKIRIRSDGKKLTCVGTPISQVEKEKLELEQKEKQIKRTIEQTVKNSKIQLIKMTNFLGLRDAFCTLVASWRGVFLLNHDRLFEYFLFSRAWLTRLWYPSRNSIKQIN</sequence>
<dbReference type="PANTHER" id="PTHR21358:SF4">
    <property type="entry name" value="PROTEIN MAELSTROM HOMOLOG"/>
    <property type="match status" value="1"/>
</dbReference>
<feature type="domain" description="HMG box" evidence="3">
    <location>
        <begin position="4"/>
        <end position="69"/>
    </location>
</feature>
<dbReference type="PROSITE" id="PS50118">
    <property type="entry name" value="HMG_BOX_2"/>
    <property type="match status" value="1"/>
</dbReference>
<dbReference type="GO" id="GO:0005634">
    <property type="term" value="C:nucleus"/>
    <property type="evidence" value="ECO:0007669"/>
    <property type="project" value="UniProtKB-UniRule"/>
</dbReference>
<dbReference type="STRING" id="37001.A0A1A9WKJ2"/>
<dbReference type="InterPro" id="IPR036910">
    <property type="entry name" value="HMG_box_dom_sf"/>
</dbReference>
<dbReference type="GO" id="GO:0045892">
    <property type="term" value="P:negative regulation of DNA-templated transcription"/>
    <property type="evidence" value="ECO:0007669"/>
    <property type="project" value="TreeGrafter"/>
</dbReference>
<dbReference type="GO" id="GO:0034587">
    <property type="term" value="P:piRNA processing"/>
    <property type="evidence" value="ECO:0007669"/>
    <property type="project" value="TreeGrafter"/>
</dbReference>
<protein>
    <recommendedName>
        <fullName evidence="3">HMG box domain-containing protein</fullName>
    </recommendedName>
</protein>
<feature type="DNA-binding region" description="HMG box" evidence="1">
    <location>
        <begin position="4"/>
        <end position="69"/>
    </location>
</feature>
<feature type="coiled-coil region" evidence="2">
    <location>
        <begin position="75"/>
        <end position="102"/>
    </location>
</feature>
<dbReference type="GO" id="GO:0043565">
    <property type="term" value="F:sequence-specific DNA binding"/>
    <property type="evidence" value="ECO:0007669"/>
    <property type="project" value="TreeGrafter"/>
</dbReference>
<evidence type="ECO:0000313" key="5">
    <source>
        <dbReference type="Proteomes" id="UP000091820"/>
    </source>
</evidence>
<proteinExistence type="predicted"/>
<reference evidence="5" key="1">
    <citation type="submission" date="2014-03" db="EMBL/GenBank/DDBJ databases">
        <authorList>
            <person name="Aksoy S."/>
            <person name="Warren W."/>
            <person name="Wilson R.K."/>
        </authorList>
    </citation>
    <scope>NUCLEOTIDE SEQUENCE [LARGE SCALE GENOMIC DNA]</scope>
    <source>
        <strain evidence="5">IAEA</strain>
    </source>
</reference>
<dbReference type="Gene3D" id="1.10.30.10">
    <property type="entry name" value="High mobility group box domain"/>
    <property type="match status" value="1"/>
</dbReference>
<dbReference type="PANTHER" id="PTHR21358">
    <property type="entry name" value="PROTEIN MAELSTROM HOMOLOG"/>
    <property type="match status" value="1"/>
</dbReference>
<evidence type="ECO:0000313" key="4">
    <source>
        <dbReference type="EnsemblMetazoa" id="GBRI023040-PA"/>
    </source>
</evidence>
<reference evidence="4" key="2">
    <citation type="submission" date="2020-05" db="UniProtKB">
        <authorList>
            <consortium name="EnsemblMetazoa"/>
        </authorList>
    </citation>
    <scope>IDENTIFICATION</scope>
    <source>
        <strain evidence="4">IAEA</strain>
    </source>
</reference>
<evidence type="ECO:0000259" key="3">
    <source>
        <dbReference type="PROSITE" id="PS50118"/>
    </source>
</evidence>
<dbReference type="GO" id="GO:0007140">
    <property type="term" value="P:male meiotic nuclear division"/>
    <property type="evidence" value="ECO:0007669"/>
    <property type="project" value="TreeGrafter"/>
</dbReference>
<keyword evidence="1" id="KW-0539">Nucleus</keyword>
<organism evidence="4 5">
    <name type="scientific">Glossina brevipalpis</name>
    <dbReference type="NCBI Taxonomy" id="37001"/>
    <lineage>
        <taxon>Eukaryota</taxon>
        <taxon>Metazoa</taxon>
        <taxon>Ecdysozoa</taxon>
        <taxon>Arthropoda</taxon>
        <taxon>Hexapoda</taxon>
        <taxon>Insecta</taxon>
        <taxon>Pterygota</taxon>
        <taxon>Neoptera</taxon>
        <taxon>Endopterygota</taxon>
        <taxon>Diptera</taxon>
        <taxon>Brachycera</taxon>
        <taxon>Muscomorpha</taxon>
        <taxon>Hippoboscoidea</taxon>
        <taxon>Glossinidae</taxon>
        <taxon>Glossina</taxon>
    </lineage>
</organism>
<keyword evidence="2" id="KW-0175">Coiled coil</keyword>
<dbReference type="GO" id="GO:0043186">
    <property type="term" value="C:P granule"/>
    <property type="evidence" value="ECO:0007669"/>
    <property type="project" value="TreeGrafter"/>
</dbReference>
<dbReference type="Pfam" id="PF09011">
    <property type="entry name" value="HMG_box_2"/>
    <property type="match status" value="1"/>
</dbReference>
<dbReference type="AlphaFoldDB" id="A0A1A9WKJ2"/>
<dbReference type="Proteomes" id="UP000091820">
    <property type="component" value="Unassembled WGS sequence"/>
</dbReference>
<evidence type="ECO:0000256" key="2">
    <source>
        <dbReference type="SAM" id="Coils"/>
    </source>
</evidence>
<dbReference type="InterPro" id="IPR039259">
    <property type="entry name" value="Protein_maelstrom"/>
</dbReference>
<keyword evidence="5" id="KW-1185">Reference proteome</keyword>
<dbReference type="SUPFAM" id="SSF47095">
    <property type="entry name" value="HMG-box"/>
    <property type="match status" value="1"/>
</dbReference>
<dbReference type="VEuPathDB" id="VectorBase:GBRI023040"/>
<accession>A0A1A9WKJ2</accession>
<name>A0A1A9WKJ2_9MUSC</name>